<name>A0ABY9MWC7_9GAMM</name>
<comment type="subcellular location">
    <subcellularLocation>
        <location evidence="8">Cell membrane</location>
        <topology evidence="8">Multi-pass membrane protein</topology>
    </subcellularLocation>
    <subcellularLocation>
        <location evidence="1">Membrane</location>
        <topology evidence="1">Multi-pass membrane protein</topology>
    </subcellularLocation>
</comment>
<dbReference type="InterPro" id="IPR006668">
    <property type="entry name" value="Mg_transptr_MgtE_intracell_dom"/>
</dbReference>
<evidence type="ECO:0000256" key="1">
    <source>
        <dbReference type="ARBA" id="ARBA00004141"/>
    </source>
</evidence>
<evidence type="ECO:0000256" key="7">
    <source>
        <dbReference type="ARBA" id="ARBA00023136"/>
    </source>
</evidence>
<dbReference type="SUPFAM" id="SSF158791">
    <property type="entry name" value="MgtE N-terminal domain-like"/>
    <property type="match status" value="1"/>
</dbReference>
<feature type="transmembrane region" description="Helical" evidence="8">
    <location>
        <begin position="428"/>
        <end position="451"/>
    </location>
</feature>
<dbReference type="Gene3D" id="1.10.357.20">
    <property type="entry name" value="SLC41 divalent cation transporters, integral membrane domain"/>
    <property type="match status" value="1"/>
</dbReference>
<keyword evidence="7 8" id="KW-0472">Membrane</keyword>
<sequence length="452" mass="49403">MTSSTRHPAEFDPIALVIDLHERNEPQRIRDFLQEQDEVEVAHLLESLPPRERQYIWEFIPAACQADVLEELDDGVRNNLLEALPEASVIRAIREMEEAELVDLLESVPDRLAGAILKSLTEGARTAIQQRREYPEESAGRYMDTEWIAIRADVSLDVVARYLKRLDALPPHTDGLMVIDREGYYQGKLSLSSLLTGHGSKRVADVMQVDADKVGVLDLSEDWVDLFEERETESIAVVDADGKLVGRIAVDDALDIIRELADHQVMHMAGLDEDEDLFAPIIPSAKRRMFWLGINLLTAFLASSVIGLFAATLEKLVALAVLMPIVASMGGIAGSQTLTLAIRGLALGQISAANTRWLAIKEVVIAGINGVVWAVVVGLIAWLWFHDPKLAGVLAAAMIINQFAAAIAGLAVPLVLERSGIDPALSGSVILTTVTDVVGFMSFLGLATWLLL</sequence>
<dbReference type="Pfam" id="PF03448">
    <property type="entry name" value="MgtE_N"/>
    <property type="match status" value="1"/>
</dbReference>
<dbReference type="InterPro" id="IPR038076">
    <property type="entry name" value="MgtE_N_sf"/>
</dbReference>
<dbReference type="InterPro" id="IPR006667">
    <property type="entry name" value="SLC41_membr_dom"/>
</dbReference>
<feature type="transmembrane region" description="Helical" evidence="8">
    <location>
        <begin position="317"/>
        <end position="342"/>
    </location>
</feature>
<dbReference type="SMART" id="SM00924">
    <property type="entry name" value="MgtE_N"/>
    <property type="match status" value="1"/>
</dbReference>
<dbReference type="EMBL" id="CP133218">
    <property type="protein sequence ID" value="WML91865.1"/>
    <property type="molecule type" value="Genomic_DNA"/>
</dbReference>
<evidence type="ECO:0000256" key="5">
    <source>
        <dbReference type="ARBA" id="ARBA00022842"/>
    </source>
</evidence>
<keyword evidence="3 8" id="KW-0813">Transport</keyword>
<dbReference type="Gene3D" id="1.25.60.10">
    <property type="entry name" value="MgtE N-terminal domain-like"/>
    <property type="match status" value="1"/>
</dbReference>
<protein>
    <recommendedName>
        <fullName evidence="8">Magnesium transporter MgtE</fullName>
    </recommendedName>
</protein>
<keyword evidence="5 8" id="KW-0460">Magnesium</keyword>
<dbReference type="PANTHER" id="PTHR43773:SF1">
    <property type="entry name" value="MAGNESIUM TRANSPORTER MGTE"/>
    <property type="match status" value="1"/>
</dbReference>
<dbReference type="SUPFAM" id="SSF161093">
    <property type="entry name" value="MgtE membrane domain-like"/>
    <property type="match status" value="1"/>
</dbReference>
<evidence type="ECO:0000256" key="2">
    <source>
        <dbReference type="ARBA" id="ARBA00009749"/>
    </source>
</evidence>
<keyword evidence="4 8" id="KW-0812">Transmembrane</keyword>
<feature type="transmembrane region" description="Helical" evidence="8">
    <location>
        <begin position="290"/>
        <end position="311"/>
    </location>
</feature>
<dbReference type="SUPFAM" id="SSF54631">
    <property type="entry name" value="CBS-domain pair"/>
    <property type="match status" value="1"/>
</dbReference>
<dbReference type="NCBIfam" id="TIGR00400">
    <property type="entry name" value="mgtE"/>
    <property type="match status" value="1"/>
</dbReference>
<organism evidence="10 11">
    <name type="scientific">Thiothrix lacustris</name>
    <dbReference type="NCBI Taxonomy" id="525917"/>
    <lineage>
        <taxon>Bacteria</taxon>
        <taxon>Pseudomonadati</taxon>
        <taxon>Pseudomonadota</taxon>
        <taxon>Gammaproteobacteria</taxon>
        <taxon>Thiotrichales</taxon>
        <taxon>Thiotrichaceae</taxon>
        <taxon>Thiothrix</taxon>
    </lineage>
</organism>
<dbReference type="PANTHER" id="PTHR43773">
    <property type="entry name" value="MAGNESIUM TRANSPORTER MGTE"/>
    <property type="match status" value="1"/>
</dbReference>
<evidence type="ECO:0000256" key="3">
    <source>
        <dbReference type="ARBA" id="ARBA00022448"/>
    </source>
</evidence>
<keyword evidence="8" id="KW-0479">Metal-binding</keyword>
<keyword evidence="11" id="KW-1185">Reference proteome</keyword>
<feature type="transmembrane region" description="Helical" evidence="8">
    <location>
        <begin position="391"/>
        <end position="416"/>
    </location>
</feature>
<evidence type="ECO:0000256" key="6">
    <source>
        <dbReference type="ARBA" id="ARBA00022989"/>
    </source>
</evidence>
<comment type="similarity">
    <text evidence="2 8">Belongs to the SLC41A transporter family.</text>
</comment>
<accession>A0ABY9MWC7</accession>
<proteinExistence type="inferred from homology"/>
<dbReference type="InterPro" id="IPR046342">
    <property type="entry name" value="CBS_dom_sf"/>
</dbReference>
<keyword evidence="6 8" id="KW-1133">Transmembrane helix</keyword>
<evidence type="ECO:0000256" key="4">
    <source>
        <dbReference type="ARBA" id="ARBA00022692"/>
    </source>
</evidence>
<dbReference type="Proteomes" id="UP001236657">
    <property type="component" value="Chromosome"/>
</dbReference>
<comment type="function">
    <text evidence="8">Acts as a magnesium transporter.</text>
</comment>
<dbReference type="Pfam" id="PF01769">
    <property type="entry name" value="MgtE"/>
    <property type="match status" value="1"/>
</dbReference>
<dbReference type="Gene3D" id="3.10.580.10">
    <property type="entry name" value="CBS-domain"/>
    <property type="match status" value="1"/>
</dbReference>
<dbReference type="CDD" id="cd04606">
    <property type="entry name" value="CBS_pair_Mg_transporter"/>
    <property type="match status" value="1"/>
</dbReference>
<gene>
    <name evidence="10" type="primary">mgtE</name>
    <name evidence="10" type="ORF">RCF98_05880</name>
</gene>
<keyword evidence="8" id="KW-1003">Cell membrane</keyword>
<dbReference type="InterPro" id="IPR036739">
    <property type="entry name" value="SLC41_membr_dom_sf"/>
</dbReference>
<reference evidence="10 11" key="1">
    <citation type="submission" date="2023-08" db="EMBL/GenBank/DDBJ databases">
        <title>New molecular markers tilS and rpoB for phylogenetic and monitoring studies of the genus Thiothrix biodiversity.</title>
        <authorList>
            <person name="Ravin N.V."/>
            <person name="Smolyakov D."/>
            <person name="Markov N.D."/>
            <person name="Beletsky A.V."/>
            <person name="Mardanov A.V."/>
            <person name="Rudenko T.S."/>
            <person name="Grabovich M.Y."/>
        </authorList>
    </citation>
    <scope>NUCLEOTIDE SEQUENCE [LARGE SCALE GENOMIC DNA]</scope>
    <source>
        <strain evidence="10 11">MK1</strain>
    </source>
</reference>
<feature type="transmembrane region" description="Helical" evidence="8">
    <location>
        <begin position="363"/>
        <end position="385"/>
    </location>
</feature>
<dbReference type="InterPro" id="IPR006669">
    <property type="entry name" value="MgtE_transporter"/>
</dbReference>
<dbReference type="RefSeq" id="WP_308896813.1">
    <property type="nucleotide sequence ID" value="NZ_CP133218.1"/>
</dbReference>
<evidence type="ECO:0000256" key="8">
    <source>
        <dbReference type="RuleBase" id="RU362011"/>
    </source>
</evidence>
<comment type="subunit">
    <text evidence="8">Homodimer.</text>
</comment>
<feature type="domain" description="Magnesium transporter MgtE intracellular" evidence="9">
    <location>
        <begin position="36"/>
        <end position="139"/>
    </location>
</feature>
<evidence type="ECO:0000259" key="9">
    <source>
        <dbReference type="SMART" id="SM00924"/>
    </source>
</evidence>
<evidence type="ECO:0000313" key="10">
    <source>
        <dbReference type="EMBL" id="WML91865.1"/>
    </source>
</evidence>
<evidence type="ECO:0000313" key="11">
    <source>
        <dbReference type="Proteomes" id="UP001236657"/>
    </source>
</evidence>